<organism evidence="7 8">
    <name type="scientific">Verruconis gallopava</name>
    <dbReference type="NCBI Taxonomy" id="253628"/>
    <lineage>
        <taxon>Eukaryota</taxon>
        <taxon>Fungi</taxon>
        <taxon>Dikarya</taxon>
        <taxon>Ascomycota</taxon>
        <taxon>Pezizomycotina</taxon>
        <taxon>Dothideomycetes</taxon>
        <taxon>Pleosporomycetidae</taxon>
        <taxon>Venturiales</taxon>
        <taxon>Sympoventuriaceae</taxon>
        <taxon>Verruconis</taxon>
    </lineage>
</organism>
<keyword evidence="2" id="KW-0813">Transport</keyword>
<dbReference type="GO" id="GO:0006606">
    <property type="term" value="P:protein import into nucleus"/>
    <property type="evidence" value="ECO:0007669"/>
    <property type="project" value="TreeGrafter"/>
</dbReference>
<evidence type="ECO:0000256" key="2">
    <source>
        <dbReference type="ARBA" id="ARBA00022448"/>
    </source>
</evidence>
<feature type="compositionally biased region" description="Low complexity" evidence="5">
    <location>
        <begin position="1336"/>
        <end position="1350"/>
    </location>
</feature>
<dbReference type="InParanoid" id="A0A0D1YQ86"/>
<feature type="compositionally biased region" description="Low complexity" evidence="5">
    <location>
        <begin position="1022"/>
        <end position="1041"/>
    </location>
</feature>
<dbReference type="GeneID" id="27313808"/>
<evidence type="ECO:0000259" key="6">
    <source>
        <dbReference type="Pfam" id="PF16755"/>
    </source>
</evidence>
<dbReference type="PANTHER" id="PTHR23193:SF23">
    <property type="entry name" value="NUCLEAR PORE COMPLEX PROTEIN NUP153"/>
    <property type="match status" value="1"/>
</dbReference>
<sequence>MAMSFASASAVPGANARTALGDEIQEIVVETLNFKALNGEKKVKLLRQPWPLNDLPSSTSSLLSISSKQGLLAAAGPNSLVLARTKAVRDAFTNEDGQDVRDFQPAMEIPVPKLSQVAFTADGAFLVICAQEGGGLGVYETQSILQDKKEPAFQLSTNQTSIRALVPNPALEFAHLVAVILTDGKLLIADLKTRQFTKNSAGSPSLKEGVAAVSWSNRGRQLTAGMADGNCFQLDQTGAVKASVPAPPELPSPCHVSSLVWLANEEWLICYTPNNSDDPDRAPESIICHVQTDKERSNFVYRKPAIEPVGNFGMNRVPLTYYVARLRNWYNIKDWLILSSVVSSETAMFTNATAPLTSESPVTGTYTVTAFANDSSRLSIPMSVLDAEDTTPIGMALDLSSTDKVLQPIPGDEMDESPFPLPALMLLNNEGVLVASWIVYNDALRNNQPCPDMTATLPAAQITSPQTPATNVFGASMATPAPPAFGAGFAKPALPAFGQSSFGSASATPTFGGTSQMGNKQSIWGGGGITAAKPAFGQSSMGVGKPTFGSTSAFGAAANSASPFATNAGKSSASPFGALGNSVANSKPPAASPFSTFASSGSTSSPFGALASNQSPFAQQGKSGQSVFATSGTTTGSTPTASFGMSSQPSFGSTVSVDTSAGGSTLGGKSVFGTPSQPDSVFNKPTLTPAESRESDMMDDSDKAPTPKDEKSTSGILGLPPGGFKLGTTFKPGNVDDKSDAEEEKKKPESRPHGLFGADFGAALNDAQKEREKTATPPIKKEPQGEEKKSIFGLPSIVKKESPNEEKKSIFGLPSMVKKEEDKPKPSIFGSDSTSTPNNTFSFGKPSATPASLKPDPEPPQVTSKPAPSPSTTTAPSSEGKTSFKGSKDGSDDSGPLAGSEAEAVEMPASDDDDLLEEGEAVDDIPLPPDPSTIKVKKGFYDFMPGASTSQEAPPPKAPSPPLQTQQQYSTQSPAPLFDSKSSTTPAGFPKAPQMFAPPIPAVRDMPRSPSPVRSASTPAGRPFSRPSSRPSSVRPPVTSSIPPPQQPAQPAVVTPASLQDKEAERNRVILESPIQPTLRLAKYITHQDYVGPKGEGKISSQIENLFRDINSMIDALGLNARALTEFVEGHNSLMPDNGRTKEDIENPDEDEGWCLAEIDELMAIERQLNDELDGERIEDKEELIAELFAMRRELVRVKNKLKEVKHFLVQAKDTEKLDQRRKAPLDKVMESKQREVKQDMARFLKLLVEAEEAVSMLKVKLVSSGKGAGGQVPTVEAVEKTVRKMTLWAEEKGTDLDVLEAQMKKLGLLGASSRYSPRTSMNGSTARLRRSGIFSTPSPKKTPGKKTSSFAVPEESDSEGESDANGFVEIDAKQEFVREMVEARRRKRVAMGRVRDALRRRGLKVTEA</sequence>
<evidence type="ECO:0000313" key="8">
    <source>
        <dbReference type="Proteomes" id="UP000053259"/>
    </source>
</evidence>
<feature type="compositionally biased region" description="Basic and acidic residues" evidence="5">
    <location>
        <begin position="767"/>
        <end position="790"/>
    </location>
</feature>
<keyword evidence="3" id="KW-0539">Nucleus</keyword>
<keyword evidence="8" id="KW-1185">Reference proteome</keyword>
<protein>
    <recommendedName>
        <fullName evidence="6">Nucleoporin Nup159/Nup146 N-terminal domain-containing protein</fullName>
    </recommendedName>
</protein>
<feature type="compositionally biased region" description="Polar residues" evidence="5">
    <location>
        <begin position="673"/>
        <end position="686"/>
    </location>
</feature>
<dbReference type="STRING" id="253628.A0A0D1YQ86"/>
<dbReference type="SUPFAM" id="SSF117289">
    <property type="entry name" value="Nucleoporin domain"/>
    <property type="match status" value="1"/>
</dbReference>
<evidence type="ECO:0000256" key="3">
    <source>
        <dbReference type="ARBA" id="ARBA00023242"/>
    </source>
</evidence>
<feature type="compositionally biased region" description="Basic and acidic residues" evidence="5">
    <location>
        <begin position="798"/>
        <end position="809"/>
    </location>
</feature>
<feature type="compositionally biased region" description="Basic and acidic residues" evidence="5">
    <location>
        <begin position="691"/>
        <end position="712"/>
    </location>
</feature>
<dbReference type="InterPro" id="IPR026054">
    <property type="entry name" value="Nucleoporin"/>
</dbReference>
<dbReference type="RefSeq" id="XP_016212641.1">
    <property type="nucleotide sequence ID" value="XM_016359392.1"/>
</dbReference>
<feature type="compositionally biased region" description="Pro residues" evidence="5">
    <location>
        <begin position="953"/>
        <end position="962"/>
    </location>
</feature>
<feature type="compositionally biased region" description="Polar residues" evidence="5">
    <location>
        <begin position="830"/>
        <end position="842"/>
    </location>
</feature>
<feature type="compositionally biased region" description="Basic and acidic residues" evidence="5">
    <location>
        <begin position="734"/>
        <end position="752"/>
    </location>
</feature>
<evidence type="ECO:0000256" key="1">
    <source>
        <dbReference type="ARBA" id="ARBA00004123"/>
    </source>
</evidence>
<feature type="domain" description="Nucleoporin Nup159/Nup146 N-terminal" evidence="6">
    <location>
        <begin position="56"/>
        <end position="433"/>
    </location>
</feature>
<feature type="region of interest" description="Disordered" evidence="5">
    <location>
        <begin position="1316"/>
        <end position="1368"/>
    </location>
</feature>
<dbReference type="InterPro" id="IPR039462">
    <property type="entry name" value="Nup159/Nup146_N"/>
</dbReference>
<dbReference type="VEuPathDB" id="FungiDB:PV09_05835"/>
<feature type="compositionally biased region" description="Polar residues" evidence="5">
    <location>
        <begin position="963"/>
        <end position="986"/>
    </location>
</feature>
<proteinExistence type="predicted"/>
<feature type="compositionally biased region" description="Acidic residues" evidence="5">
    <location>
        <begin position="909"/>
        <end position="923"/>
    </location>
</feature>
<comment type="subcellular location">
    <subcellularLocation>
        <location evidence="1">Nucleus</location>
    </subcellularLocation>
</comment>
<gene>
    <name evidence="7" type="ORF">PV09_05835</name>
</gene>
<feature type="region of interest" description="Disordered" evidence="5">
    <location>
        <begin position="603"/>
        <end position="1061"/>
    </location>
</feature>
<dbReference type="GO" id="GO:0008139">
    <property type="term" value="F:nuclear localization sequence binding"/>
    <property type="evidence" value="ECO:0007669"/>
    <property type="project" value="TreeGrafter"/>
</dbReference>
<feature type="compositionally biased region" description="Polar residues" evidence="5">
    <location>
        <begin position="611"/>
        <end position="627"/>
    </location>
</feature>
<dbReference type="Pfam" id="PF16755">
    <property type="entry name" value="Beta-prop_NUP159_NUP214"/>
    <property type="match status" value="1"/>
</dbReference>
<feature type="compositionally biased region" description="Low complexity" evidence="5">
    <location>
        <begin position="628"/>
        <end position="644"/>
    </location>
</feature>
<feature type="compositionally biased region" description="Polar residues" evidence="5">
    <location>
        <begin position="645"/>
        <end position="663"/>
    </location>
</feature>
<dbReference type="GO" id="GO:0006405">
    <property type="term" value="P:RNA export from nucleus"/>
    <property type="evidence" value="ECO:0007669"/>
    <property type="project" value="TreeGrafter"/>
</dbReference>
<dbReference type="GO" id="GO:0005643">
    <property type="term" value="C:nuclear pore"/>
    <property type="evidence" value="ECO:0007669"/>
    <property type="project" value="TreeGrafter"/>
</dbReference>
<keyword evidence="4" id="KW-0175">Coiled coil</keyword>
<evidence type="ECO:0000313" key="7">
    <source>
        <dbReference type="EMBL" id="KIW02772.1"/>
    </source>
</evidence>
<dbReference type="PANTHER" id="PTHR23193">
    <property type="entry name" value="NUCLEAR PORE COMPLEX PROTEIN NUP"/>
    <property type="match status" value="1"/>
</dbReference>
<feature type="compositionally biased region" description="Polar residues" evidence="5">
    <location>
        <begin position="1316"/>
        <end position="1326"/>
    </location>
</feature>
<dbReference type="GO" id="GO:0017056">
    <property type="term" value="F:structural constituent of nuclear pore"/>
    <property type="evidence" value="ECO:0007669"/>
    <property type="project" value="TreeGrafter"/>
</dbReference>
<feature type="coiled-coil region" evidence="4">
    <location>
        <begin position="1159"/>
        <end position="1201"/>
    </location>
</feature>
<reference evidence="7 8" key="1">
    <citation type="submission" date="2015-01" db="EMBL/GenBank/DDBJ databases">
        <title>The Genome Sequence of Ochroconis gallopava CBS43764.</title>
        <authorList>
            <consortium name="The Broad Institute Genomics Platform"/>
            <person name="Cuomo C."/>
            <person name="de Hoog S."/>
            <person name="Gorbushina A."/>
            <person name="Stielow B."/>
            <person name="Teixiera M."/>
            <person name="Abouelleil A."/>
            <person name="Chapman S.B."/>
            <person name="Priest M."/>
            <person name="Young S.K."/>
            <person name="Wortman J."/>
            <person name="Nusbaum C."/>
            <person name="Birren B."/>
        </authorList>
    </citation>
    <scope>NUCLEOTIDE SEQUENCE [LARGE SCALE GENOMIC DNA]</scope>
    <source>
        <strain evidence="7 8">CBS 43764</strain>
    </source>
</reference>
<dbReference type="InterPro" id="IPR015943">
    <property type="entry name" value="WD40/YVTN_repeat-like_dom_sf"/>
</dbReference>
<dbReference type="Gene3D" id="2.130.10.10">
    <property type="entry name" value="YVTN repeat-like/Quinoprotein amine dehydrogenase"/>
    <property type="match status" value="1"/>
</dbReference>
<evidence type="ECO:0000256" key="4">
    <source>
        <dbReference type="SAM" id="Coils"/>
    </source>
</evidence>
<name>A0A0D1YQ86_9PEZI</name>
<dbReference type="EMBL" id="KN847547">
    <property type="protein sequence ID" value="KIW02772.1"/>
    <property type="molecule type" value="Genomic_DNA"/>
</dbReference>
<accession>A0A0D1YQ86</accession>
<feature type="compositionally biased region" description="Low complexity" evidence="5">
    <location>
        <begin position="863"/>
        <end position="885"/>
    </location>
</feature>
<dbReference type="OrthoDB" id="248320at2759"/>
<evidence type="ECO:0000256" key="5">
    <source>
        <dbReference type="SAM" id="MobiDB-lite"/>
    </source>
</evidence>
<dbReference type="Proteomes" id="UP000053259">
    <property type="component" value="Unassembled WGS sequence"/>
</dbReference>